<reference evidence="2 3" key="1">
    <citation type="submission" date="2020-03" db="EMBL/GenBank/DDBJ databases">
        <title>Dissostichus mawsoni Genome sequencing and assembly.</title>
        <authorList>
            <person name="Park H."/>
        </authorList>
    </citation>
    <scope>NUCLEOTIDE SEQUENCE [LARGE SCALE GENOMIC DNA]</scope>
    <source>
        <strain evidence="2">DM0001</strain>
        <tissue evidence="2">Muscle</tissue>
    </source>
</reference>
<keyword evidence="3" id="KW-1185">Reference proteome</keyword>
<dbReference type="OrthoDB" id="437973at2759"/>
<accession>A0A7J5XYB3</accession>
<dbReference type="InterPro" id="IPR036875">
    <property type="entry name" value="Znf_CCHC_sf"/>
</dbReference>
<feature type="compositionally biased region" description="Basic and acidic residues" evidence="1">
    <location>
        <begin position="48"/>
        <end position="61"/>
    </location>
</feature>
<dbReference type="PANTHER" id="PTHR13491">
    <property type="entry name" value="ZCCHC10 PROTEIN"/>
    <property type="match status" value="1"/>
</dbReference>
<gene>
    <name evidence="2" type="ORF">F7725_006950</name>
</gene>
<proteinExistence type="predicted"/>
<dbReference type="GO" id="GO:0008270">
    <property type="term" value="F:zinc ion binding"/>
    <property type="evidence" value="ECO:0007669"/>
    <property type="project" value="InterPro"/>
</dbReference>
<protein>
    <recommendedName>
        <fullName evidence="4">Zinc finger CCHC domain-containing protein 10</fullName>
    </recommendedName>
</protein>
<comment type="caution">
    <text evidence="2">The sequence shown here is derived from an EMBL/GenBank/DDBJ whole genome shotgun (WGS) entry which is preliminary data.</text>
</comment>
<evidence type="ECO:0000313" key="3">
    <source>
        <dbReference type="Proteomes" id="UP000518266"/>
    </source>
</evidence>
<dbReference type="PANTHER" id="PTHR13491:SF0">
    <property type="entry name" value="ZINC FINGER CCHC DOMAIN-CONTAINING PROTEIN 10"/>
    <property type="match status" value="1"/>
</dbReference>
<dbReference type="AlphaFoldDB" id="A0A7J5XYB3"/>
<evidence type="ECO:0000313" key="2">
    <source>
        <dbReference type="EMBL" id="KAF3841088.1"/>
    </source>
</evidence>
<dbReference type="SUPFAM" id="SSF57756">
    <property type="entry name" value="Retrovirus zinc finger-like domains"/>
    <property type="match status" value="1"/>
</dbReference>
<evidence type="ECO:0008006" key="4">
    <source>
        <dbReference type="Google" id="ProtNLM"/>
    </source>
</evidence>
<dbReference type="Pfam" id="PF13917">
    <property type="entry name" value="zf-CCHC_3"/>
    <property type="match status" value="1"/>
</dbReference>
<evidence type="ECO:0000256" key="1">
    <source>
        <dbReference type="SAM" id="MobiDB-lite"/>
    </source>
</evidence>
<sequence>MATPMHRIIARRQADANKQSVRCQKCLELGHWTYECTGKRKYVHRPSRTVEMKKKLKENENKPPSIPGVKDGSGSSSDSASSSSDSSSDSSDSSSSSSNDSDSSGDSDDDSSSSSSSSSSTSSSDSSDSGSGSGSDQGPPKKKKEEMNKC</sequence>
<feature type="compositionally biased region" description="Low complexity" evidence="1">
    <location>
        <begin position="112"/>
        <end position="136"/>
    </location>
</feature>
<feature type="region of interest" description="Disordered" evidence="1">
    <location>
        <begin position="39"/>
        <end position="150"/>
    </location>
</feature>
<dbReference type="EMBL" id="JAAKFY010000020">
    <property type="protein sequence ID" value="KAF3841088.1"/>
    <property type="molecule type" value="Genomic_DNA"/>
</dbReference>
<dbReference type="InterPro" id="IPR039715">
    <property type="entry name" value="ZCCHC10"/>
</dbReference>
<feature type="compositionally biased region" description="Low complexity" evidence="1">
    <location>
        <begin position="72"/>
        <end position="102"/>
    </location>
</feature>
<dbReference type="GO" id="GO:0003676">
    <property type="term" value="F:nucleic acid binding"/>
    <property type="evidence" value="ECO:0007669"/>
    <property type="project" value="InterPro"/>
</dbReference>
<organism evidence="2 3">
    <name type="scientific">Dissostichus mawsoni</name>
    <name type="common">Antarctic cod</name>
    <dbReference type="NCBI Taxonomy" id="36200"/>
    <lineage>
        <taxon>Eukaryota</taxon>
        <taxon>Metazoa</taxon>
        <taxon>Chordata</taxon>
        <taxon>Craniata</taxon>
        <taxon>Vertebrata</taxon>
        <taxon>Euteleostomi</taxon>
        <taxon>Actinopterygii</taxon>
        <taxon>Neopterygii</taxon>
        <taxon>Teleostei</taxon>
        <taxon>Neoteleostei</taxon>
        <taxon>Acanthomorphata</taxon>
        <taxon>Eupercaria</taxon>
        <taxon>Perciformes</taxon>
        <taxon>Notothenioidei</taxon>
        <taxon>Nototheniidae</taxon>
        <taxon>Dissostichus</taxon>
    </lineage>
</organism>
<dbReference type="Proteomes" id="UP000518266">
    <property type="component" value="Unassembled WGS sequence"/>
</dbReference>
<name>A0A7J5XYB3_DISMA</name>